<keyword evidence="1" id="KW-1185">Reference proteome</keyword>
<accession>A0A915KZY7</accession>
<dbReference type="Proteomes" id="UP000887565">
    <property type="component" value="Unplaced"/>
</dbReference>
<evidence type="ECO:0000313" key="2">
    <source>
        <dbReference type="WBParaSite" id="nRc.2.0.1.t44387-RA"/>
    </source>
</evidence>
<evidence type="ECO:0000313" key="1">
    <source>
        <dbReference type="Proteomes" id="UP000887565"/>
    </source>
</evidence>
<dbReference type="AlphaFoldDB" id="A0A915KZY7"/>
<name>A0A915KZY7_ROMCU</name>
<dbReference type="WBParaSite" id="nRc.2.0.1.t44387-RA">
    <property type="protein sequence ID" value="nRc.2.0.1.t44387-RA"/>
    <property type="gene ID" value="nRc.2.0.1.g44387"/>
</dbReference>
<organism evidence="1 2">
    <name type="scientific">Romanomermis culicivorax</name>
    <name type="common">Nematode worm</name>
    <dbReference type="NCBI Taxonomy" id="13658"/>
    <lineage>
        <taxon>Eukaryota</taxon>
        <taxon>Metazoa</taxon>
        <taxon>Ecdysozoa</taxon>
        <taxon>Nematoda</taxon>
        <taxon>Enoplea</taxon>
        <taxon>Dorylaimia</taxon>
        <taxon>Mermithida</taxon>
        <taxon>Mermithoidea</taxon>
        <taxon>Mermithidae</taxon>
        <taxon>Romanomermis</taxon>
    </lineage>
</organism>
<reference evidence="2" key="1">
    <citation type="submission" date="2022-11" db="UniProtKB">
        <authorList>
            <consortium name="WormBaseParasite"/>
        </authorList>
    </citation>
    <scope>IDENTIFICATION</scope>
</reference>
<proteinExistence type="predicted"/>
<protein>
    <submittedName>
        <fullName evidence="2">Uncharacterized protein</fullName>
    </submittedName>
</protein>
<sequence>MTTPSTSSAFAADEPPPYCESINFNERYVGWAEQQPYQNDLTFACNENIVKRLICAADLESWHVSMYARPPNALPLPIFLSPRSLAQALAPQPTPNFRGYTLVGFDTKSIMAADMKSFQFTVPMPADSMASSYPRYIQLVFPNSTMFVFETFTATPEDWTTLFSLVDGEHTIVVSFDGADDWAGI</sequence>